<dbReference type="GeneID" id="94583689"/>
<gene>
    <name evidence="1" type="ORF">YALI1_E26450g</name>
</gene>
<proteinExistence type="predicted"/>
<dbReference type="EMBL" id="CP017557">
    <property type="protein sequence ID" value="AOW05791.1"/>
    <property type="molecule type" value="Genomic_DNA"/>
</dbReference>
<protein>
    <submittedName>
        <fullName evidence="1">Uncharacterized protein</fullName>
    </submittedName>
</protein>
<dbReference type="RefSeq" id="XP_068139188.1">
    <property type="nucleotide sequence ID" value="XM_068283087.1"/>
</dbReference>
<accession>A0A1D8NJH9</accession>
<dbReference type="VEuPathDB" id="FungiDB:YALI1_E26450g"/>
<dbReference type="Proteomes" id="UP000182444">
    <property type="component" value="Chromosome 1E"/>
</dbReference>
<evidence type="ECO:0000313" key="2">
    <source>
        <dbReference type="Proteomes" id="UP000182444"/>
    </source>
</evidence>
<name>A0A1D8NJH9_YARLL</name>
<organism evidence="1 2">
    <name type="scientific">Yarrowia lipolytica</name>
    <name type="common">Candida lipolytica</name>
    <dbReference type="NCBI Taxonomy" id="4952"/>
    <lineage>
        <taxon>Eukaryota</taxon>
        <taxon>Fungi</taxon>
        <taxon>Dikarya</taxon>
        <taxon>Ascomycota</taxon>
        <taxon>Saccharomycotina</taxon>
        <taxon>Dipodascomycetes</taxon>
        <taxon>Dipodascales</taxon>
        <taxon>Dipodascales incertae sedis</taxon>
        <taxon>Yarrowia</taxon>
    </lineage>
</organism>
<dbReference type="AlphaFoldDB" id="A0A1D8NJH9"/>
<evidence type="ECO:0000313" key="1">
    <source>
        <dbReference type="EMBL" id="AOW05791.1"/>
    </source>
</evidence>
<reference evidence="1 2" key="1">
    <citation type="journal article" date="2016" name="PLoS ONE">
        <title>Sequence Assembly of Yarrowia lipolytica Strain W29/CLIB89 Shows Transposable Element Diversity.</title>
        <authorList>
            <person name="Magnan C."/>
            <person name="Yu J."/>
            <person name="Chang I."/>
            <person name="Jahn E."/>
            <person name="Kanomata Y."/>
            <person name="Wu J."/>
            <person name="Zeller M."/>
            <person name="Oakes M."/>
            <person name="Baldi P."/>
            <person name="Sandmeyer S."/>
        </authorList>
    </citation>
    <scope>NUCLEOTIDE SEQUENCE [LARGE SCALE GENOMIC DNA]</scope>
    <source>
        <strain evidence="2">CLIB89(W29)</strain>
    </source>
</reference>
<sequence>MIQSGGLRWRNKRVCDWSVSTSNCNCISSISTLPAETDDTQCYDNMRHSRQSEDLAISQSRRGVNDRGWSHSFGRRSWRLNTGRYYSFVKIHGRNTW</sequence>